<dbReference type="AlphaFoldDB" id="A0A0S4JAQ4"/>
<feature type="region of interest" description="Disordered" evidence="1">
    <location>
        <begin position="951"/>
        <end position="970"/>
    </location>
</feature>
<reference evidence="3" key="1">
    <citation type="submission" date="2015-09" db="EMBL/GenBank/DDBJ databases">
        <authorList>
            <consortium name="Pathogen Informatics"/>
        </authorList>
    </citation>
    <scope>NUCLEOTIDE SEQUENCE [LARGE SCALE GENOMIC DNA]</scope>
    <source>
        <strain evidence="3">Lake Konstanz</strain>
    </source>
</reference>
<sequence>MRRGASYLARASPVPSARRRLPTQQLTARDEALFNALRQTAWRLINGQRGALPKGEDGVAANLTSIALPLNSLLSALPDDVHNDLRARRSTLLETLERCPKWFSFQTGAAAARGVVNLTANAIALKDTHADVTLEHLTLPKENDASEGPEKSSMVKLAWAGMPAIFIDVSKPILTAEEIESARLPRLIALTMIPFGADVPPDVIAQNRTITDESIQDALVVPPELAPFDSLYRKKGFLQPSHVLHVMLEYVPSFFVELGKVFAALPPKVRLDFYDHIGMDKHGKYRSLLRPFQEYPMLFEVEIGSFRKSLVRLNFSFPFVAQHPRFGVADRAMRQYSKEFARERGVVSRDTVRFQYSTTNNSAVGATGGVNASANDVRTTPRHLRLAKASDLQIFQILLAHLPRVPTLVDPEVGLYNFTPLVSWVNSFSESELDLLNEVPQERVLTIVTRYRRIFQLSTIDGADPNLYSPWSENPWRTAAAKSLQHNSSEETDTRSLEGSSSAARPSLPHQKTPSQKQQVGAEMDAATEARVTSFKSAMADELLGLDDLLGEGAVKETFDRGEDNSEELVAIDDADDITAPGHTNTNTYEGSGKYATPERQEGEEQIEWGEELSSLQDDVPMDDNEFANAESNDAAELPMSPNLVENGAEKSLVEVEVQPHEGETNQLIQERHNIHNIKEDVSDSSSSTLPSVLSSFDLLCIRRLPPTIAPGSLSDLDASTTPDEVLLAHILRFLTPPPPPVAVVGGGVEDYNLLHQWRWVQIEEIYRAIPAEQRFRMKPFRGLPNFIRLHGRLFEVSLDVSYVILHDPSRLPPLIPTQRTFTLEERMSLPATFDSKTHESGSAAVAAVLKEDAEQRAKYRSILRDSQVPTNRAQLRFLEPGNPLLNATHLIREIAAFLPQHPVPLMQLMSRLPPIMKAAIPSSGLMKFFTKHPHILSVSYDSASGKTVVSRVDGGQSKGGSSSPASEPIHLDNASTGVWSLSKTLQCLDEIIEGAGRRGISFSKLTRVLPRPALKAIARETSTDKLDEFLGLYPERFELIQTEDTVLVRKAS</sequence>
<dbReference type="OrthoDB" id="242583at2759"/>
<dbReference type="Proteomes" id="UP000051952">
    <property type="component" value="Unassembled WGS sequence"/>
</dbReference>
<dbReference type="OMA" id="YVIAHDP"/>
<dbReference type="VEuPathDB" id="TriTrypDB:BSAL_92065c"/>
<gene>
    <name evidence="2" type="ORF">BSAL_92065c</name>
</gene>
<proteinExistence type="predicted"/>
<dbReference type="EMBL" id="CYKH01001261">
    <property type="protein sequence ID" value="CUG86225.1"/>
    <property type="molecule type" value="Genomic_DNA"/>
</dbReference>
<protein>
    <submittedName>
        <fullName evidence="2">Uncharacterized protein</fullName>
    </submittedName>
</protein>
<evidence type="ECO:0000313" key="3">
    <source>
        <dbReference type="Proteomes" id="UP000051952"/>
    </source>
</evidence>
<feature type="region of interest" description="Disordered" evidence="1">
    <location>
        <begin position="1"/>
        <end position="22"/>
    </location>
</feature>
<evidence type="ECO:0000256" key="1">
    <source>
        <dbReference type="SAM" id="MobiDB-lite"/>
    </source>
</evidence>
<feature type="compositionally biased region" description="Polar residues" evidence="1">
    <location>
        <begin position="497"/>
        <end position="519"/>
    </location>
</feature>
<accession>A0A0S4JAQ4</accession>
<feature type="region of interest" description="Disordered" evidence="1">
    <location>
        <begin position="480"/>
        <end position="526"/>
    </location>
</feature>
<keyword evidence="3" id="KW-1185">Reference proteome</keyword>
<organism evidence="2 3">
    <name type="scientific">Bodo saltans</name>
    <name type="common">Flagellated protozoan</name>
    <dbReference type="NCBI Taxonomy" id="75058"/>
    <lineage>
        <taxon>Eukaryota</taxon>
        <taxon>Discoba</taxon>
        <taxon>Euglenozoa</taxon>
        <taxon>Kinetoplastea</taxon>
        <taxon>Metakinetoplastina</taxon>
        <taxon>Eubodonida</taxon>
        <taxon>Bodonidae</taxon>
        <taxon>Bodo</taxon>
    </lineage>
</organism>
<name>A0A0S4JAQ4_BODSA</name>
<feature type="region of interest" description="Disordered" evidence="1">
    <location>
        <begin position="572"/>
        <end position="607"/>
    </location>
</feature>
<evidence type="ECO:0000313" key="2">
    <source>
        <dbReference type="EMBL" id="CUG86225.1"/>
    </source>
</evidence>